<evidence type="ECO:0000313" key="6">
    <source>
        <dbReference type="EMBL" id="NEN22664.1"/>
    </source>
</evidence>
<keyword evidence="3 5" id="KW-1133">Transmembrane helix</keyword>
<evidence type="ECO:0000256" key="5">
    <source>
        <dbReference type="SAM" id="Phobius"/>
    </source>
</evidence>
<reference evidence="6 7" key="1">
    <citation type="submission" date="2020-02" db="EMBL/GenBank/DDBJ databases">
        <title>Out from the shadows clarifying the taxonomy of the family Cryomorphaceae and related taxa by utilizing the GTDB taxonomic framework.</title>
        <authorList>
            <person name="Bowman J.P."/>
        </authorList>
    </citation>
    <scope>NUCLEOTIDE SEQUENCE [LARGE SCALE GENOMIC DNA]</scope>
    <source>
        <strain evidence="6 7">QSSC 1-22</strain>
    </source>
</reference>
<evidence type="ECO:0000256" key="4">
    <source>
        <dbReference type="ARBA" id="ARBA00023136"/>
    </source>
</evidence>
<dbReference type="GO" id="GO:0008168">
    <property type="term" value="F:methyltransferase activity"/>
    <property type="evidence" value="ECO:0007669"/>
    <property type="project" value="UniProtKB-KW"/>
</dbReference>
<proteinExistence type="predicted"/>
<sequence>MPVNAIYLGVFWLFYYAIHSALATDRLKRFFADKVPLVSGWYRLLYSLFAGINFALLFWFHSITPSNALFTSSLSFQIIGGVFGTGALIIFMLAMAQYDWRFWVTNTGESQNELVTSGLNSLVRHPLYFAVILALIALVLVLPKWKNLIFAVITFLYIIIGALLEERKLINKYGRPYIDYRERVKMLIPFLI</sequence>
<dbReference type="RefSeq" id="WP_163283387.1">
    <property type="nucleotide sequence ID" value="NZ_JAAGVY010000004.1"/>
</dbReference>
<dbReference type="GO" id="GO:0012505">
    <property type="term" value="C:endomembrane system"/>
    <property type="evidence" value="ECO:0007669"/>
    <property type="project" value="UniProtKB-SubCell"/>
</dbReference>
<dbReference type="EMBL" id="JAAGVY010000004">
    <property type="protein sequence ID" value="NEN22664.1"/>
    <property type="molecule type" value="Genomic_DNA"/>
</dbReference>
<dbReference type="PANTHER" id="PTHR43847:SF1">
    <property type="entry name" value="BLL3993 PROTEIN"/>
    <property type="match status" value="1"/>
</dbReference>
<dbReference type="GO" id="GO:0032259">
    <property type="term" value="P:methylation"/>
    <property type="evidence" value="ECO:0007669"/>
    <property type="project" value="UniProtKB-KW"/>
</dbReference>
<feature type="transmembrane region" description="Helical" evidence="5">
    <location>
        <begin position="74"/>
        <end position="96"/>
    </location>
</feature>
<comment type="subcellular location">
    <subcellularLocation>
        <location evidence="1">Endomembrane system</location>
        <topology evidence="1">Multi-pass membrane protein</topology>
    </subcellularLocation>
</comment>
<dbReference type="InterPro" id="IPR052527">
    <property type="entry name" value="Metal_cation-efflux_comp"/>
</dbReference>
<protein>
    <submittedName>
        <fullName evidence="6">Isoprenylcysteine carboxylmethyltransferase family protein</fullName>
    </submittedName>
</protein>
<evidence type="ECO:0000313" key="7">
    <source>
        <dbReference type="Proteomes" id="UP000486602"/>
    </source>
</evidence>
<keyword evidence="7" id="KW-1185">Reference proteome</keyword>
<dbReference type="Proteomes" id="UP000486602">
    <property type="component" value="Unassembled WGS sequence"/>
</dbReference>
<dbReference type="Gene3D" id="1.20.120.1630">
    <property type="match status" value="1"/>
</dbReference>
<dbReference type="InterPro" id="IPR007318">
    <property type="entry name" value="Phopholipid_MeTrfase"/>
</dbReference>
<feature type="transmembrane region" description="Helical" evidence="5">
    <location>
        <begin position="126"/>
        <end position="142"/>
    </location>
</feature>
<feature type="transmembrane region" description="Helical" evidence="5">
    <location>
        <begin position="44"/>
        <end position="62"/>
    </location>
</feature>
<keyword evidence="4 5" id="KW-0472">Membrane</keyword>
<accession>A0A7K3WMG2</accession>
<dbReference type="Pfam" id="PF04191">
    <property type="entry name" value="PEMT"/>
    <property type="match status" value="1"/>
</dbReference>
<keyword evidence="6" id="KW-0489">Methyltransferase</keyword>
<dbReference type="AlphaFoldDB" id="A0A7K3WMG2"/>
<keyword evidence="6" id="KW-0808">Transferase</keyword>
<gene>
    <name evidence="6" type="ORF">G3O08_03980</name>
</gene>
<evidence type="ECO:0000256" key="2">
    <source>
        <dbReference type="ARBA" id="ARBA00022692"/>
    </source>
</evidence>
<feature type="transmembrane region" description="Helical" evidence="5">
    <location>
        <begin position="6"/>
        <end position="23"/>
    </location>
</feature>
<comment type="caution">
    <text evidence="6">The sequence shown here is derived from an EMBL/GenBank/DDBJ whole genome shotgun (WGS) entry which is preliminary data.</text>
</comment>
<evidence type="ECO:0000256" key="3">
    <source>
        <dbReference type="ARBA" id="ARBA00022989"/>
    </source>
</evidence>
<keyword evidence="2 5" id="KW-0812">Transmembrane</keyword>
<dbReference type="PANTHER" id="PTHR43847">
    <property type="entry name" value="BLL3993 PROTEIN"/>
    <property type="match status" value="1"/>
</dbReference>
<feature type="transmembrane region" description="Helical" evidence="5">
    <location>
        <begin position="148"/>
        <end position="165"/>
    </location>
</feature>
<organism evidence="6 7">
    <name type="scientific">Cryomorpha ignava</name>
    <dbReference type="NCBI Taxonomy" id="101383"/>
    <lineage>
        <taxon>Bacteria</taxon>
        <taxon>Pseudomonadati</taxon>
        <taxon>Bacteroidota</taxon>
        <taxon>Flavobacteriia</taxon>
        <taxon>Flavobacteriales</taxon>
        <taxon>Cryomorphaceae</taxon>
        <taxon>Cryomorpha</taxon>
    </lineage>
</organism>
<name>A0A7K3WMG2_9FLAO</name>
<evidence type="ECO:0000256" key="1">
    <source>
        <dbReference type="ARBA" id="ARBA00004127"/>
    </source>
</evidence>